<sequence length="113" mass="13074">MYNNNEISHTSSSNNAISENQAWMKRRKLYHLIDSVLDFSEGAGYCLSSANWMADCGGEKIRYPSVVIISRYKIYILCLSMSLTRYILNDFHEKAELELKSCLWKLEIVLLTL</sequence>
<protein>
    <submittedName>
        <fullName evidence="1">Uncharacterized protein</fullName>
    </submittedName>
</protein>
<dbReference type="EMBL" id="BLAL01000262">
    <property type="protein sequence ID" value="GES98096.1"/>
    <property type="molecule type" value="Genomic_DNA"/>
</dbReference>
<reference evidence="1" key="1">
    <citation type="submission" date="2019-10" db="EMBL/GenBank/DDBJ databases">
        <title>Conservation and host-specific expression of non-tandemly repeated heterogenous ribosome RNA gene in arbuscular mycorrhizal fungi.</title>
        <authorList>
            <person name="Maeda T."/>
            <person name="Kobayashi Y."/>
            <person name="Nakagawa T."/>
            <person name="Ezawa T."/>
            <person name="Yamaguchi K."/>
            <person name="Bino T."/>
            <person name="Nishimoto Y."/>
            <person name="Shigenobu S."/>
            <person name="Kawaguchi M."/>
        </authorList>
    </citation>
    <scope>NUCLEOTIDE SEQUENCE</scope>
    <source>
        <strain evidence="1">HR1</strain>
    </source>
</reference>
<proteinExistence type="predicted"/>
<gene>
    <name evidence="1" type="ORF">RCL2_002465700</name>
</gene>
<name>A0A8H3M5D9_9GLOM</name>
<dbReference type="AlphaFoldDB" id="A0A8H3M5D9"/>
<evidence type="ECO:0000313" key="2">
    <source>
        <dbReference type="Proteomes" id="UP000615446"/>
    </source>
</evidence>
<comment type="caution">
    <text evidence="1">The sequence shown here is derived from an EMBL/GenBank/DDBJ whole genome shotgun (WGS) entry which is preliminary data.</text>
</comment>
<dbReference type="Proteomes" id="UP000615446">
    <property type="component" value="Unassembled WGS sequence"/>
</dbReference>
<evidence type="ECO:0000313" key="1">
    <source>
        <dbReference type="EMBL" id="GES98096.1"/>
    </source>
</evidence>
<organism evidence="1 2">
    <name type="scientific">Rhizophagus clarus</name>
    <dbReference type="NCBI Taxonomy" id="94130"/>
    <lineage>
        <taxon>Eukaryota</taxon>
        <taxon>Fungi</taxon>
        <taxon>Fungi incertae sedis</taxon>
        <taxon>Mucoromycota</taxon>
        <taxon>Glomeromycotina</taxon>
        <taxon>Glomeromycetes</taxon>
        <taxon>Glomerales</taxon>
        <taxon>Glomeraceae</taxon>
        <taxon>Rhizophagus</taxon>
    </lineage>
</organism>
<accession>A0A8H3M5D9</accession>